<reference evidence="1" key="1">
    <citation type="submission" date="2021-02" db="EMBL/GenBank/DDBJ databases">
        <authorList>
            <person name="Nowell W R."/>
        </authorList>
    </citation>
    <scope>NUCLEOTIDE SEQUENCE</scope>
</reference>
<organism evidence="1 2">
    <name type="scientific">Rotaria sordida</name>
    <dbReference type="NCBI Taxonomy" id="392033"/>
    <lineage>
        <taxon>Eukaryota</taxon>
        <taxon>Metazoa</taxon>
        <taxon>Spiralia</taxon>
        <taxon>Gnathifera</taxon>
        <taxon>Rotifera</taxon>
        <taxon>Eurotatoria</taxon>
        <taxon>Bdelloidea</taxon>
        <taxon>Philodinida</taxon>
        <taxon>Philodinidae</taxon>
        <taxon>Rotaria</taxon>
    </lineage>
</organism>
<keyword evidence="2" id="KW-1185">Reference proteome</keyword>
<evidence type="ECO:0000313" key="2">
    <source>
        <dbReference type="Proteomes" id="UP000663870"/>
    </source>
</evidence>
<comment type="caution">
    <text evidence="1">The sequence shown here is derived from an EMBL/GenBank/DDBJ whole genome shotgun (WGS) entry which is preliminary data.</text>
</comment>
<dbReference type="EMBL" id="CAJNOL010000244">
    <property type="protein sequence ID" value="CAF0958190.1"/>
    <property type="molecule type" value="Genomic_DNA"/>
</dbReference>
<name>A0A814DK49_9BILA</name>
<dbReference type="Proteomes" id="UP000663870">
    <property type="component" value="Unassembled WGS sequence"/>
</dbReference>
<evidence type="ECO:0000313" key="1">
    <source>
        <dbReference type="EMBL" id="CAF0958190.1"/>
    </source>
</evidence>
<accession>A0A814DK49</accession>
<protein>
    <submittedName>
        <fullName evidence="1">Uncharacterized protein</fullName>
    </submittedName>
</protein>
<proteinExistence type="predicted"/>
<gene>
    <name evidence="1" type="ORF">JXQ802_LOCUS12050</name>
</gene>
<sequence>MKHFLDDSIYPLPDSMVDQFCLQILPEIHHKIKWLNLELLSMERILLATNYPNLYGLGLYDLQIEKVKYFVTEKLDLCLIVCERNTLVDDNDLKINIINHMPRLNEFTFNIRSFILYQNQIDQPSNEDMQHTFKDYTDNEIISCIDYFEESKYSQCHIYSYSYKLKYYDNITNNFPGGLFKNIREISLFDEHSLEYEFFLQIAQ</sequence>
<dbReference type="AlphaFoldDB" id="A0A814DK49"/>